<accession>A0A3E0H5X4</accession>
<dbReference type="InterPro" id="IPR020843">
    <property type="entry name" value="ER"/>
</dbReference>
<dbReference type="SUPFAM" id="SSF51735">
    <property type="entry name" value="NAD(P)-binding Rossmann-fold domains"/>
    <property type="match status" value="1"/>
</dbReference>
<dbReference type="OrthoDB" id="9780520at2"/>
<dbReference type="GO" id="GO:0070402">
    <property type="term" value="F:NADPH binding"/>
    <property type="evidence" value="ECO:0007669"/>
    <property type="project" value="TreeGrafter"/>
</dbReference>
<dbReference type="Gene3D" id="3.90.180.10">
    <property type="entry name" value="Medium-chain alcohol dehydrogenases, catalytic domain"/>
    <property type="match status" value="1"/>
</dbReference>
<sequence>MRYINCASAGDANVMALAEGPVPSLQAGELLIRVHAAGVNRPDILQRRGLYPMPAGVNPVLGLEVAGEVVAVADGVMNHRVGDRVCALTNGGGYAEYCAVPSGQCLSIPAGVSMTQAAAIPEAFFTVWANLLQLARVQPGERVLIHGGSSGIGSTALLLGQELGWHCYATAGSDEKCQFIEDLGASALNYRAADFDQQLLALTDGVDVVLDMVGAAYLEQHLKVLNDDGRLVIIGAMGGVSSMINIMPIMLKRLTLTGSTLRARSSQQKAIIADELRQQIWPALAAGRCLPIIDSEFALADVASAHRRMESGTHMGKLVLTLR</sequence>
<dbReference type="Pfam" id="PF08240">
    <property type="entry name" value="ADH_N"/>
    <property type="match status" value="1"/>
</dbReference>
<dbReference type="Pfam" id="PF13602">
    <property type="entry name" value="ADH_zinc_N_2"/>
    <property type="match status" value="1"/>
</dbReference>
<feature type="domain" description="Enoyl reductase (ER)" evidence="3">
    <location>
        <begin position="10"/>
        <end position="320"/>
    </location>
</feature>
<dbReference type="SMART" id="SM00829">
    <property type="entry name" value="PKS_ER"/>
    <property type="match status" value="1"/>
</dbReference>
<dbReference type="PANTHER" id="PTHR48106">
    <property type="entry name" value="QUINONE OXIDOREDUCTASE PIG3-RELATED"/>
    <property type="match status" value="1"/>
</dbReference>
<dbReference type="EMBL" id="QUNR01000002">
    <property type="protein sequence ID" value="REH38942.1"/>
    <property type="molecule type" value="Genomic_DNA"/>
</dbReference>
<dbReference type="AlphaFoldDB" id="A0A3E0H5X4"/>
<dbReference type="CDD" id="cd05276">
    <property type="entry name" value="p53_inducible_oxidoreductase"/>
    <property type="match status" value="1"/>
</dbReference>
<dbReference type="InterPro" id="IPR036291">
    <property type="entry name" value="NAD(P)-bd_dom_sf"/>
</dbReference>
<name>A0A3E0H5X4_9GAMM</name>
<reference evidence="4 5" key="1">
    <citation type="submission" date="2018-08" db="EMBL/GenBank/DDBJ databases">
        <title>Genomic Encyclopedia of Type Strains, Phase IV (KMG-IV): sequencing the most valuable type-strain genomes for metagenomic binning, comparative biology and taxonomic classification.</title>
        <authorList>
            <person name="Goeker M."/>
        </authorList>
    </citation>
    <scope>NUCLEOTIDE SEQUENCE [LARGE SCALE GENOMIC DNA]</scope>
    <source>
        <strain evidence="4 5">DSM 26022</strain>
    </source>
</reference>
<evidence type="ECO:0000313" key="4">
    <source>
        <dbReference type="EMBL" id="REH38942.1"/>
    </source>
</evidence>
<dbReference type="InterPro" id="IPR014189">
    <property type="entry name" value="Quinone_OxRdtase_PIG3"/>
</dbReference>
<dbReference type="GO" id="GO:0016651">
    <property type="term" value="F:oxidoreductase activity, acting on NAD(P)H"/>
    <property type="evidence" value="ECO:0007669"/>
    <property type="project" value="TreeGrafter"/>
</dbReference>
<dbReference type="InterPro" id="IPR011032">
    <property type="entry name" value="GroES-like_sf"/>
</dbReference>
<dbReference type="SUPFAM" id="SSF50129">
    <property type="entry name" value="GroES-like"/>
    <property type="match status" value="1"/>
</dbReference>
<dbReference type="PANTHER" id="PTHR48106:SF8">
    <property type="entry name" value="OS02G0805600 PROTEIN"/>
    <property type="match status" value="1"/>
</dbReference>
<dbReference type="NCBIfam" id="TIGR02824">
    <property type="entry name" value="quinone_pig3"/>
    <property type="match status" value="1"/>
</dbReference>
<comment type="caution">
    <text evidence="4">The sequence shown here is derived from an EMBL/GenBank/DDBJ whole genome shotgun (WGS) entry which is preliminary data.</text>
</comment>
<dbReference type="InterPro" id="IPR013154">
    <property type="entry name" value="ADH-like_N"/>
</dbReference>
<keyword evidence="2" id="KW-0560">Oxidoreductase</keyword>
<proteinExistence type="predicted"/>
<dbReference type="Gene3D" id="3.40.50.720">
    <property type="entry name" value="NAD(P)-binding Rossmann-like Domain"/>
    <property type="match status" value="1"/>
</dbReference>
<dbReference type="RefSeq" id="WP_116207960.1">
    <property type="nucleotide sequence ID" value="NZ_QUNR01000002.1"/>
</dbReference>
<gene>
    <name evidence="4" type="ORF">DFR26_1111</name>
</gene>
<dbReference type="Proteomes" id="UP000256774">
    <property type="component" value="Unassembled WGS sequence"/>
</dbReference>
<protein>
    <submittedName>
        <fullName evidence="4">Putative PIG3 family NAD(P)H quinone oxidoreductase</fullName>
    </submittedName>
</protein>
<organism evidence="4 5">
    <name type="scientific">Paraperlucidibaca baekdonensis</name>
    <dbReference type="NCBI Taxonomy" id="748120"/>
    <lineage>
        <taxon>Bacteria</taxon>
        <taxon>Pseudomonadati</taxon>
        <taxon>Pseudomonadota</taxon>
        <taxon>Gammaproteobacteria</taxon>
        <taxon>Moraxellales</taxon>
        <taxon>Moraxellaceae</taxon>
        <taxon>Paraperlucidibaca</taxon>
    </lineage>
</organism>
<evidence type="ECO:0000259" key="3">
    <source>
        <dbReference type="SMART" id="SM00829"/>
    </source>
</evidence>
<evidence type="ECO:0000256" key="1">
    <source>
        <dbReference type="ARBA" id="ARBA00022857"/>
    </source>
</evidence>
<keyword evidence="1" id="KW-0521">NADP</keyword>
<evidence type="ECO:0000313" key="5">
    <source>
        <dbReference type="Proteomes" id="UP000256774"/>
    </source>
</evidence>
<evidence type="ECO:0000256" key="2">
    <source>
        <dbReference type="ARBA" id="ARBA00023002"/>
    </source>
</evidence>
<keyword evidence="5" id="KW-1185">Reference proteome</keyword>